<dbReference type="InterPro" id="IPR050109">
    <property type="entry name" value="HTH-type_TetR-like_transc_reg"/>
</dbReference>
<dbReference type="Proteomes" id="UP000436429">
    <property type="component" value="Unassembled WGS sequence"/>
</dbReference>
<dbReference type="InterPro" id="IPR001647">
    <property type="entry name" value="HTH_TetR"/>
</dbReference>
<evidence type="ECO:0000313" key="10">
    <source>
        <dbReference type="Proteomes" id="UP000253915"/>
    </source>
</evidence>
<reference evidence="9 10" key="1">
    <citation type="journal article" date="2018" name="Elife">
        <title>Discovery and characterization of a prevalent human gut bacterial enzyme sufficient for the inactivation of a family of plant toxins.</title>
        <authorList>
            <person name="Koppel N."/>
            <person name="Bisanz J.E."/>
            <person name="Pandelia M.E."/>
            <person name="Turnbaugh P.J."/>
            <person name="Balskus E.P."/>
        </authorList>
    </citation>
    <scope>NUCLEOTIDE SEQUENCE [LARGE SCALE GENOMIC DNA]</scope>
    <source>
        <strain evidence="8 10">16A</strain>
        <strain evidence="7 9">FAA1-1-60AUCSF</strain>
    </source>
</reference>
<evidence type="ECO:0000256" key="2">
    <source>
        <dbReference type="ARBA" id="ARBA00023125"/>
    </source>
</evidence>
<keyword evidence="1" id="KW-0805">Transcription regulation</keyword>
<feature type="DNA-binding region" description="H-T-H motif" evidence="4">
    <location>
        <begin position="34"/>
        <end position="53"/>
    </location>
</feature>
<dbReference type="PRINTS" id="PR00455">
    <property type="entry name" value="HTHTETR"/>
</dbReference>
<dbReference type="EMBL" id="PPTY01000041">
    <property type="protein sequence ID" value="RDB81745.1"/>
    <property type="molecule type" value="Genomic_DNA"/>
</dbReference>
<evidence type="ECO:0000313" key="11">
    <source>
        <dbReference type="Proteomes" id="UP000436429"/>
    </source>
</evidence>
<evidence type="ECO:0000256" key="4">
    <source>
        <dbReference type="PROSITE-ProRule" id="PRU00335"/>
    </source>
</evidence>
<dbReference type="RefSeq" id="WP_015761093.1">
    <property type="nucleotide sequence ID" value="NZ_AP025575.1"/>
</dbReference>
<dbReference type="InterPro" id="IPR009057">
    <property type="entry name" value="Homeodomain-like_sf"/>
</dbReference>
<dbReference type="GO" id="GO:0000976">
    <property type="term" value="F:transcription cis-regulatory region binding"/>
    <property type="evidence" value="ECO:0007669"/>
    <property type="project" value="TreeGrafter"/>
</dbReference>
<feature type="domain" description="HTH tetR-type" evidence="5">
    <location>
        <begin position="11"/>
        <end position="71"/>
    </location>
</feature>
<dbReference type="PROSITE" id="PS50977">
    <property type="entry name" value="HTH_TETR_2"/>
    <property type="match status" value="1"/>
</dbReference>
<evidence type="ECO:0000313" key="9">
    <source>
        <dbReference type="Proteomes" id="UP000253857"/>
    </source>
</evidence>
<proteinExistence type="predicted"/>
<dbReference type="Pfam" id="PF00440">
    <property type="entry name" value="TetR_N"/>
    <property type="match status" value="1"/>
</dbReference>
<reference evidence="6 11" key="2">
    <citation type="submission" date="2019-11" db="EMBL/GenBank/DDBJ databases">
        <title>Whole genome shotgun sequencing (WGS) data from Adlercreutzia equolifaciens ResAG-91, Eggerthella lenta MRI-F36, MRI-F37, MRI-F40, ResAG-49, ResAG-88, ResAG-121, ResAG-145, and Gordonibacter sp. ResAG-5, ResAG-26, ResAG-43, ResAG-50, ResAG-59.</title>
        <authorList>
            <person name="Stoll D.A."/>
            <person name="Danylec N."/>
            <person name="Franz C.M.A.P."/>
            <person name="Huch M."/>
        </authorList>
    </citation>
    <scope>NUCLEOTIDE SEQUENCE [LARGE SCALE GENOMIC DNA]</scope>
    <source>
        <strain evidence="6 11">ResAG-88</strain>
    </source>
</reference>
<dbReference type="EMBL" id="WPOM01000046">
    <property type="protein sequence ID" value="MVN34261.1"/>
    <property type="molecule type" value="Genomic_DNA"/>
</dbReference>
<accession>A0A369NPU7</accession>
<sequence length="197" mass="22825">MPAIFTEADREELRRRMFDAGWDLIVEKGVRSLRVEDVASRVGIAKGTFYSFFPSKEEFAYSIVKANRRAVMDLFEELCEQEGGRLGRDAMRTWLRSLWYSDRNIYRYATAEDFAYLSRRWPDEHSFDPEVDRVTMGRIMERLEGVRPDADWRVVANLQKGIALMLLDRSLMHAEALDAAVDAVIEAICDELFGRKG</sequence>
<evidence type="ECO:0000313" key="6">
    <source>
        <dbReference type="EMBL" id="MVN34261.1"/>
    </source>
</evidence>
<keyword evidence="2 4" id="KW-0238">DNA-binding</keyword>
<organism evidence="6 11">
    <name type="scientific">Eggerthella lenta</name>
    <name type="common">Eubacterium lentum</name>
    <dbReference type="NCBI Taxonomy" id="84112"/>
    <lineage>
        <taxon>Bacteria</taxon>
        <taxon>Bacillati</taxon>
        <taxon>Actinomycetota</taxon>
        <taxon>Coriobacteriia</taxon>
        <taxon>Eggerthellales</taxon>
        <taxon>Eggerthellaceae</taxon>
        <taxon>Eggerthella</taxon>
    </lineage>
</organism>
<dbReference type="EMBL" id="PPUQ01000014">
    <property type="protein sequence ID" value="RDC37109.1"/>
    <property type="molecule type" value="Genomic_DNA"/>
</dbReference>
<dbReference type="AlphaFoldDB" id="A0A369NPU7"/>
<dbReference type="Proteomes" id="UP000253857">
    <property type="component" value="Unassembled WGS sequence"/>
</dbReference>
<keyword evidence="3" id="KW-0804">Transcription</keyword>
<dbReference type="GO" id="GO:0003700">
    <property type="term" value="F:DNA-binding transcription factor activity"/>
    <property type="evidence" value="ECO:0007669"/>
    <property type="project" value="TreeGrafter"/>
</dbReference>
<evidence type="ECO:0000313" key="7">
    <source>
        <dbReference type="EMBL" id="RDB81745.1"/>
    </source>
</evidence>
<evidence type="ECO:0000313" key="8">
    <source>
        <dbReference type="EMBL" id="RDC37109.1"/>
    </source>
</evidence>
<evidence type="ECO:0000259" key="5">
    <source>
        <dbReference type="PROSITE" id="PS50977"/>
    </source>
</evidence>
<protein>
    <submittedName>
        <fullName evidence="6">TetR family transcriptional regulator</fullName>
    </submittedName>
    <submittedName>
        <fullName evidence="7">TetR/AcrR family transcriptional regulator</fullName>
    </submittedName>
</protein>
<dbReference type="SUPFAM" id="SSF46689">
    <property type="entry name" value="Homeodomain-like"/>
    <property type="match status" value="1"/>
</dbReference>
<name>A0A369NPU7_EGGLN</name>
<dbReference type="GeneID" id="69510216"/>
<dbReference type="Proteomes" id="UP000253915">
    <property type="component" value="Unassembled WGS sequence"/>
</dbReference>
<dbReference type="PANTHER" id="PTHR30055">
    <property type="entry name" value="HTH-TYPE TRANSCRIPTIONAL REGULATOR RUTR"/>
    <property type="match status" value="1"/>
</dbReference>
<evidence type="ECO:0000256" key="3">
    <source>
        <dbReference type="ARBA" id="ARBA00023163"/>
    </source>
</evidence>
<evidence type="ECO:0000256" key="1">
    <source>
        <dbReference type="ARBA" id="ARBA00023015"/>
    </source>
</evidence>
<dbReference type="Gene3D" id="1.10.357.10">
    <property type="entry name" value="Tetracycline Repressor, domain 2"/>
    <property type="match status" value="1"/>
</dbReference>
<dbReference type="PANTHER" id="PTHR30055:SF234">
    <property type="entry name" value="HTH-TYPE TRANSCRIPTIONAL REGULATOR BETI"/>
    <property type="match status" value="1"/>
</dbReference>
<comment type="caution">
    <text evidence="6">The sequence shown here is derived from an EMBL/GenBank/DDBJ whole genome shotgun (WGS) entry which is preliminary data.</text>
</comment>
<gene>
    <name evidence="8" type="ORF">C1853_10570</name>
    <name evidence="7" type="ORF">C1871_14285</name>
    <name evidence="6" type="ORF">GO726_13985</name>
</gene>